<organism evidence="2 3">
    <name type="scientific">Neocallimastix californiae</name>
    <dbReference type="NCBI Taxonomy" id="1754190"/>
    <lineage>
        <taxon>Eukaryota</taxon>
        <taxon>Fungi</taxon>
        <taxon>Fungi incertae sedis</taxon>
        <taxon>Chytridiomycota</taxon>
        <taxon>Chytridiomycota incertae sedis</taxon>
        <taxon>Neocallimastigomycetes</taxon>
        <taxon>Neocallimastigales</taxon>
        <taxon>Neocallimastigaceae</taxon>
        <taxon>Neocallimastix</taxon>
    </lineage>
</organism>
<dbReference type="Pfam" id="PF08011">
    <property type="entry name" value="PDDEXK_9"/>
    <property type="match status" value="1"/>
</dbReference>
<comment type="caution">
    <text evidence="2">The sequence shown here is derived from an EMBL/GenBank/DDBJ whole genome shotgun (WGS) entry which is preliminary data.</text>
</comment>
<dbReference type="InterPro" id="IPR012547">
    <property type="entry name" value="PDDEXK_9"/>
</dbReference>
<evidence type="ECO:0000313" key="3">
    <source>
        <dbReference type="Proteomes" id="UP000193920"/>
    </source>
</evidence>
<dbReference type="SUPFAM" id="SSF52540">
    <property type="entry name" value="P-loop containing nucleoside triphosphate hydrolases"/>
    <property type="match status" value="1"/>
</dbReference>
<proteinExistence type="predicted"/>
<dbReference type="OrthoDB" id="2111466at2759"/>
<keyword evidence="3" id="KW-1185">Reference proteome</keyword>
<reference evidence="2 3" key="1">
    <citation type="submission" date="2016-08" db="EMBL/GenBank/DDBJ databases">
        <title>A Parts List for Fungal Cellulosomes Revealed by Comparative Genomics.</title>
        <authorList>
            <consortium name="DOE Joint Genome Institute"/>
            <person name="Haitjema C.H."/>
            <person name="Gilmore S.P."/>
            <person name="Henske J.K."/>
            <person name="Solomon K.V."/>
            <person name="De Groot R."/>
            <person name="Kuo A."/>
            <person name="Mondo S.J."/>
            <person name="Salamov A.A."/>
            <person name="Labutti K."/>
            <person name="Zhao Z."/>
            <person name="Chiniquy J."/>
            <person name="Barry K."/>
            <person name="Brewer H.M."/>
            <person name="Purvine S.O."/>
            <person name="Wright A.T."/>
            <person name="Boxma B."/>
            <person name="Van Alen T."/>
            <person name="Hackstein J.H."/>
            <person name="Baker S.E."/>
            <person name="Grigoriev I.V."/>
            <person name="O'Malley M.A."/>
        </authorList>
    </citation>
    <scope>NUCLEOTIDE SEQUENCE [LARGE SCALE GENOMIC DNA]</scope>
    <source>
        <strain evidence="2 3">G1</strain>
    </source>
</reference>
<dbReference type="PANTHER" id="PTHR34825">
    <property type="entry name" value="CONSERVED PROTEIN, WITH A WEAK D-GALACTARATE DEHYDRATASE/ALTRONATE HYDROLASE DOMAIN"/>
    <property type="match status" value="1"/>
</dbReference>
<name>A0A1Y1Z529_9FUNG</name>
<gene>
    <name evidence="2" type="ORF">LY90DRAFT_678449</name>
</gene>
<dbReference type="EMBL" id="MCOG01000450">
    <property type="protein sequence ID" value="ORY05402.1"/>
    <property type="molecule type" value="Genomic_DNA"/>
</dbReference>
<evidence type="ECO:0000313" key="2">
    <source>
        <dbReference type="EMBL" id="ORY05402.1"/>
    </source>
</evidence>
<accession>A0A1Y1Z529</accession>
<dbReference type="Proteomes" id="UP000193920">
    <property type="component" value="Unassembled WGS sequence"/>
</dbReference>
<sequence length="425" mass="50009">MIKEFFEKPINEIENEDKKFVFDGLEVSKDRKNMRHFHKYPVIYLNFKGIQGNNFEEIKNFLIDIISTLFKNMRNKIEFEKLDDLDKRDWNEIENKNNLSFMCSCLRKFYKRRCIILIDEYDQVLINSIKKKVFDIVQPIIERIFSCAFKGNDNLYFGVITGCYHFGLNSSNSGANNFTKCSLLKDNYFSDCYGFTEDELKNILSNFNITDSKEKSDDIEDGIKERLKKKYGGYSCVSNIGIIKNIYNPYSVMKFVQKNKNKRDNFELSNYWNYPEKNEKLKNFLKNSNFNFNAKFLNLLCGKIFTSFHHLPISNKKKSKKSKKTTESTELTESSPPEHFYQLFLMQLFFNLNVKGLAVEQESGHGIIDIGFPHEKVKDEYIIIEIKVSKSDDKNSLSEACKIAINQIEKKYMMKNLNLMILKVL</sequence>
<protein>
    <recommendedName>
        <fullName evidence="1">AAA-ATPase-like domain-containing protein</fullName>
    </recommendedName>
</protein>
<dbReference type="PANTHER" id="PTHR34825:SF1">
    <property type="entry name" value="AAA-ATPASE-LIKE DOMAIN-CONTAINING PROTEIN"/>
    <property type="match status" value="1"/>
</dbReference>
<evidence type="ECO:0000259" key="1">
    <source>
        <dbReference type="Pfam" id="PF09820"/>
    </source>
</evidence>
<dbReference type="InterPro" id="IPR018631">
    <property type="entry name" value="AAA-ATPase-like_dom"/>
</dbReference>
<dbReference type="InterPro" id="IPR027417">
    <property type="entry name" value="P-loop_NTPase"/>
</dbReference>
<dbReference type="STRING" id="1754190.A0A1Y1Z529"/>
<dbReference type="Pfam" id="PF09820">
    <property type="entry name" value="AAA-ATPase_like"/>
    <property type="match status" value="1"/>
</dbReference>
<feature type="domain" description="AAA-ATPase-like" evidence="1">
    <location>
        <begin position="12"/>
        <end position="168"/>
    </location>
</feature>
<dbReference type="AlphaFoldDB" id="A0A1Y1Z529"/>